<dbReference type="STRING" id="2741.SAMN04489866_103129"/>
<dbReference type="RefSeq" id="WP_091791390.1">
    <property type="nucleotide sequence ID" value="NZ_FNAF01000003.1"/>
</dbReference>
<gene>
    <name evidence="1" type="ORF">SAMN04489866_103129</name>
</gene>
<evidence type="ECO:0000313" key="1">
    <source>
        <dbReference type="EMBL" id="SDD44041.1"/>
    </source>
</evidence>
<protein>
    <recommendedName>
        <fullName evidence="3">Cupin domain-containing protein</fullName>
    </recommendedName>
</protein>
<evidence type="ECO:0000313" key="2">
    <source>
        <dbReference type="Proteomes" id="UP000198995"/>
    </source>
</evidence>
<evidence type="ECO:0008006" key="3">
    <source>
        <dbReference type="Google" id="ProtNLM"/>
    </source>
</evidence>
<name>A0A1G6URX8_PEPNI</name>
<dbReference type="Proteomes" id="UP000198995">
    <property type="component" value="Unassembled WGS sequence"/>
</dbReference>
<keyword evidence="2" id="KW-1185">Reference proteome</keyword>
<dbReference type="AlphaFoldDB" id="A0A1G6URX8"/>
<dbReference type="OrthoDB" id="3828611at2"/>
<dbReference type="EMBL" id="FNAF01000003">
    <property type="protein sequence ID" value="SDD44041.1"/>
    <property type="molecule type" value="Genomic_DNA"/>
</dbReference>
<proteinExistence type="predicted"/>
<reference evidence="1 2" key="1">
    <citation type="submission" date="2016-10" db="EMBL/GenBank/DDBJ databases">
        <authorList>
            <person name="de Groot N.N."/>
        </authorList>
    </citation>
    <scope>NUCLEOTIDE SEQUENCE [LARGE SCALE GENOMIC DNA]</scope>
    <source>
        <strain evidence="1 2">DSM 20475</strain>
    </source>
</reference>
<sequence>MKQLICVSDVEEALSQGKKELPIDQDAIITPAAKDLAAKEGLSWVEQSATGSSWAETELFSPDKIYQVLSILAANGLLDTTQLALLFNQAVHTDATGIRLVKTGALKAKPVSEGKMERQLPINASSQFKEITFSAGKYAESVNQPVQVIVLSGKISAFIQGRRMEAEEGDVFDIIQPVNFEWVVDTSAKIMIVEINS</sequence>
<accession>A0A1G6URX8</accession>
<organism evidence="1 2">
    <name type="scientific">Peptococcus niger</name>
    <dbReference type="NCBI Taxonomy" id="2741"/>
    <lineage>
        <taxon>Bacteria</taxon>
        <taxon>Bacillati</taxon>
        <taxon>Bacillota</taxon>
        <taxon>Clostridia</taxon>
        <taxon>Eubacteriales</taxon>
        <taxon>Peptococcaceae</taxon>
        <taxon>Peptococcus</taxon>
    </lineage>
</organism>